<feature type="compositionally biased region" description="Basic and acidic residues" evidence="1">
    <location>
        <begin position="1"/>
        <end position="21"/>
    </location>
</feature>
<proteinExistence type="predicted"/>
<feature type="compositionally biased region" description="Acidic residues" evidence="1">
    <location>
        <begin position="345"/>
        <end position="361"/>
    </location>
</feature>
<feature type="region of interest" description="Disordered" evidence="1">
    <location>
        <begin position="341"/>
        <end position="401"/>
    </location>
</feature>
<evidence type="ECO:0000313" key="2">
    <source>
        <dbReference type="Proteomes" id="UP000515124"/>
    </source>
</evidence>
<evidence type="ECO:0000256" key="1">
    <source>
        <dbReference type="SAM" id="MobiDB-lite"/>
    </source>
</evidence>
<dbReference type="Proteomes" id="UP000515124">
    <property type="component" value="Unplaced"/>
</dbReference>
<protein>
    <submittedName>
        <fullName evidence="3">Eukaryotic translation initiation factor 5B-like</fullName>
    </submittedName>
</protein>
<reference evidence="3" key="1">
    <citation type="submission" date="2025-08" db="UniProtKB">
        <authorList>
            <consortium name="RefSeq"/>
        </authorList>
    </citation>
    <scope>IDENTIFICATION</scope>
</reference>
<dbReference type="GeneID" id="110747458"/>
<accession>A0A6P5RN62</accession>
<name>A0A6P5RN62_PRUAV</name>
<dbReference type="AlphaFoldDB" id="A0A6P5RN62"/>
<feature type="non-terminal residue" evidence="3">
    <location>
        <position position="1"/>
    </location>
</feature>
<evidence type="ECO:0000313" key="3">
    <source>
        <dbReference type="RefSeq" id="XP_021803323.1"/>
    </source>
</evidence>
<organism evidence="2 3">
    <name type="scientific">Prunus avium</name>
    <name type="common">Cherry</name>
    <name type="synonym">Cerasus avium</name>
    <dbReference type="NCBI Taxonomy" id="42229"/>
    <lineage>
        <taxon>Eukaryota</taxon>
        <taxon>Viridiplantae</taxon>
        <taxon>Streptophyta</taxon>
        <taxon>Embryophyta</taxon>
        <taxon>Tracheophyta</taxon>
        <taxon>Spermatophyta</taxon>
        <taxon>Magnoliopsida</taxon>
        <taxon>eudicotyledons</taxon>
        <taxon>Gunneridae</taxon>
        <taxon>Pentapetalae</taxon>
        <taxon>rosids</taxon>
        <taxon>fabids</taxon>
        <taxon>Rosales</taxon>
        <taxon>Rosaceae</taxon>
        <taxon>Amygdaloideae</taxon>
        <taxon>Amygdaleae</taxon>
        <taxon>Prunus</taxon>
    </lineage>
</organism>
<gene>
    <name evidence="3" type="primary">LOC110747458</name>
</gene>
<sequence length="401" mass="44177">LIGKAEHDRRVNEEEEKEKRQMTGGRPMSEATRRRLEGQGAPKQKKGESPRPKKKKAAGASGGASADEMTVADRRREKRVAEAEAVREVHLQVTGKRMIEGALDATPLPKRPRGPNEGTSVLIPDEEVEGEEGPVNIACPRKAVPFINCMIDGAEMELSEIEQLSSKTLREQTDRAFRLHAAADMEIWLCAKRAVNAAEWYQKKFEEGRSKIADAGKLIQEADRRAEENAAKIVELASKLAATELELIATQEAKAAVDVAMDAAERSHAKEVEEAKAKAVADYRASEEFTLLVDKEVMEQCDDFVYRFKRYNADKKLNLNFLWDSPLLPEGVTEEMVEAYKGEDADPEEADDTESSSEEEESHPAPNTSSAPNVEALTSAEPVTADPEPEDATADVEPPAP</sequence>
<dbReference type="RefSeq" id="XP_021803323.1">
    <property type="nucleotide sequence ID" value="XM_021947631.1"/>
</dbReference>
<feature type="region of interest" description="Disordered" evidence="1">
    <location>
        <begin position="1"/>
        <end position="84"/>
    </location>
</feature>
<dbReference type="KEGG" id="pavi:110747458"/>
<keyword evidence="2" id="KW-1185">Reference proteome</keyword>
<feature type="compositionally biased region" description="Basic and acidic residues" evidence="1">
    <location>
        <begin position="71"/>
        <end position="84"/>
    </location>
</feature>